<dbReference type="EMBL" id="BMAW01029110">
    <property type="protein sequence ID" value="GFU10543.1"/>
    <property type="molecule type" value="Genomic_DNA"/>
</dbReference>
<keyword evidence="1" id="KW-0812">Transmembrane</keyword>
<protein>
    <submittedName>
        <fullName evidence="3">Uncharacterized protein</fullName>
    </submittedName>
</protein>
<accession>A0A8X6UG03</accession>
<gene>
    <name evidence="3" type="primary">AVEN_210264_1</name>
    <name evidence="3" type="ORF">NPIL_382301</name>
</gene>
<keyword evidence="1" id="KW-0472">Membrane</keyword>
<organism evidence="3 4">
    <name type="scientific">Nephila pilipes</name>
    <name type="common">Giant wood spider</name>
    <name type="synonym">Nephila maculata</name>
    <dbReference type="NCBI Taxonomy" id="299642"/>
    <lineage>
        <taxon>Eukaryota</taxon>
        <taxon>Metazoa</taxon>
        <taxon>Ecdysozoa</taxon>
        <taxon>Arthropoda</taxon>
        <taxon>Chelicerata</taxon>
        <taxon>Arachnida</taxon>
        <taxon>Araneae</taxon>
        <taxon>Araneomorphae</taxon>
        <taxon>Entelegynae</taxon>
        <taxon>Araneoidea</taxon>
        <taxon>Nephilidae</taxon>
        <taxon>Nephila</taxon>
    </lineage>
</organism>
<comment type="caution">
    <text evidence="3">The sequence shown here is derived from an EMBL/GenBank/DDBJ whole genome shotgun (WGS) entry which is preliminary data.</text>
</comment>
<dbReference type="OrthoDB" id="6424608at2759"/>
<evidence type="ECO:0000256" key="2">
    <source>
        <dbReference type="SAM" id="SignalP"/>
    </source>
</evidence>
<sequence>MYFLLVFLVVFKNFIFLEGHDKNVRNSSHYRISREIYENHSPPNDSQIQSYFSTEEKTTSTSADKYFSKKNLKSRDTSQPFQPLAIYDKNSVFYEPSSTYGSSKNTVSHSNADQSVWKGKKTDSAVLKSPSLNSKVNPSQSSFEYLTEFWNNSPWTAEKMAILQMMMKKQQKNDSSPILGGLWSSLKKEPSTFLLVSAIPITILLGAILPTLVKNMNKVGPSAVITSAIGNKAREFIEDGFISPIFNGISEFGEKALENPMCIQRILCEVTKDYSLNSTDSTLLVKVLLKTSSFIDESYLRSFGIRVLLDSMADGNCAKVPCLNFNLTEYILKFLNENQ</sequence>
<keyword evidence="4" id="KW-1185">Reference proteome</keyword>
<evidence type="ECO:0000256" key="1">
    <source>
        <dbReference type="SAM" id="Phobius"/>
    </source>
</evidence>
<keyword evidence="2" id="KW-0732">Signal</keyword>
<feature type="transmembrane region" description="Helical" evidence="1">
    <location>
        <begin position="193"/>
        <end position="213"/>
    </location>
</feature>
<dbReference type="Proteomes" id="UP000887013">
    <property type="component" value="Unassembled WGS sequence"/>
</dbReference>
<evidence type="ECO:0000313" key="3">
    <source>
        <dbReference type="EMBL" id="GFU10543.1"/>
    </source>
</evidence>
<name>A0A8X6UG03_NEPPI</name>
<dbReference type="AlphaFoldDB" id="A0A8X6UG03"/>
<evidence type="ECO:0000313" key="4">
    <source>
        <dbReference type="Proteomes" id="UP000887013"/>
    </source>
</evidence>
<keyword evidence="1" id="KW-1133">Transmembrane helix</keyword>
<feature type="chain" id="PRO_5036449059" evidence="2">
    <location>
        <begin position="20"/>
        <end position="339"/>
    </location>
</feature>
<proteinExistence type="predicted"/>
<reference evidence="3" key="1">
    <citation type="submission" date="2020-08" db="EMBL/GenBank/DDBJ databases">
        <title>Multicomponent nature underlies the extraordinary mechanical properties of spider dragline silk.</title>
        <authorList>
            <person name="Kono N."/>
            <person name="Nakamura H."/>
            <person name="Mori M."/>
            <person name="Yoshida Y."/>
            <person name="Ohtoshi R."/>
            <person name="Malay A.D."/>
            <person name="Moran D.A.P."/>
            <person name="Tomita M."/>
            <person name="Numata K."/>
            <person name="Arakawa K."/>
        </authorList>
    </citation>
    <scope>NUCLEOTIDE SEQUENCE</scope>
</reference>
<feature type="signal peptide" evidence="2">
    <location>
        <begin position="1"/>
        <end position="19"/>
    </location>
</feature>